<dbReference type="OMA" id="WMASERI"/>
<dbReference type="Proteomes" id="UP000278149">
    <property type="component" value="Unassembled WGS sequence"/>
</dbReference>
<evidence type="ECO:0000313" key="1">
    <source>
        <dbReference type="EMBL" id="RSN70620.1"/>
    </source>
</evidence>
<dbReference type="InterPro" id="IPR011335">
    <property type="entry name" value="Restrct_endonuc-II-like"/>
</dbReference>
<dbReference type="PANTHER" id="PTHR34314:SF6">
    <property type="entry name" value="DUF3782 DOMAIN-CONTAINING PROTEIN"/>
    <property type="match status" value="1"/>
</dbReference>
<organism evidence="1 2">
    <name type="scientific">Candidatus Korarchaeum cryptofilum</name>
    <dbReference type="NCBI Taxonomy" id="498846"/>
    <lineage>
        <taxon>Archaea</taxon>
        <taxon>Thermoproteota</taxon>
        <taxon>Candidatus Korarchaeia</taxon>
        <taxon>Candidatus Korarchaeales</taxon>
        <taxon>Candidatus Korarchaeaceae</taxon>
        <taxon>Candidatus Korarchaeum</taxon>
    </lineage>
</organism>
<accession>A0A429G9Y5</accession>
<gene>
    <name evidence="1" type="ORF">D9Q81_01030</name>
</gene>
<dbReference type="EMBL" id="RCOR01000006">
    <property type="protein sequence ID" value="RSN70620.1"/>
    <property type="molecule type" value="Genomic_DNA"/>
</dbReference>
<name>A0A429G9Y5_9CREN</name>
<dbReference type="PANTHER" id="PTHR34314">
    <property type="entry name" value="CRENARCHAEAL PROTEIN, PUTATIVE-RELATED"/>
    <property type="match status" value="1"/>
</dbReference>
<dbReference type="AlphaFoldDB" id="A0A429G9Y5"/>
<reference evidence="1 2" key="1">
    <citation type="submission" date="2018-10" db="EMBL/GenBank/DDBJ databases">
        <title>Co-occurring genomic capacity for anaerobic methane metabolism and dissimilatory sulfite reduction discovered in the Korarchaeota.</title>
        <authorList>
            <person name="Mckay L.J."/>
            <person name="Dlakic M."/>
            <person name="Fields M.W."/>
            <person name="Delmont T.O."/>
            <person name="Eren A.M."/>
            <person name="Jay Z.J."/>
            <person name="Klingelsmith K.B."/>
            <person name="Rusch D.B."/>
            <person name="Inskeep W.P."/>
        </authorList>
    </citation>
    <scope>NUCLEOTIDE SEQUENCE [LARGE SCALE GENOMIC DNA]</scope>
    <source>
        <strain evidence="1 2">WS</strain>
    </source>
</reference>
<sequence>MRSSLSAAKSILRSRGYEIRAELVPVRVGGYEISDVDLLAERGNDLYAVEVKNGKLDIGGVRQAYVNALLLNSKPLIVCRGFSDAAAEALAKELGIEVIVLDDLMISDPEELRRILREELRSALIEVLPSILYPSELDEEDMEILRAIAKSSDFLEAASHLGMTPDKLGNLLKDMRSKGKIPKWAKDYVQVKGWAELITSRG</sequence>
<dbReference type="GeneID" id="6094245"/>
<evidence type="ECO:0000313" key="2">
    <source>
        <dbReference type="Proteomes" id="UP000278149"/>
    </source>
</evidence>
<dbReference type="RefSeq" id="WP_012309611.1">
    <property type="nucleotide sequence ID" value="NZ_RCOR01000006.1"/>
</dbReference>
<proteinExistence type="predicted"/>
<dbReference type="SUPFAM" id="SSF52980">
    <property type="entry name" value="Restriction endonuclease-like"/>
    <property type="match status" value="1"/>
</dbReference>
<comment type="caution">
    <text evidence="1">The sequence shown here is derived from an EMBL/GenBank/DDBJ whole genome shotgun (WGS) entry which is preliminary data.</text>
</comment>
<protein>
    <submittedName>
        <fullName evidence="1">Recombinase RecB</fullName>
    </submittedName>
</protein>